<dbReference type="GO" id="GO:0005829">
    <property type="term" value="C:cytosol"/>
    <property type="evidence" value="ECO:0007669"/>
    <property type="project" value="TreeGrafter"/>
</dbReference>
<dbReference type="RefSeq" id="XP_067753943.1">
    <property type="nucleotide sequence ID" value="XM_067897786.1"/>
</dbReference>
<evidence type="ECO:0000313" key="5">
    <source>
        <dbReference type="EMBL" id="KAG5493908.1"/>
    </source>
</evidence>
<organism evidence="5 6">
    <name type="scientific">Porcisia hertigi</name>
    <dbReference type="NCBI Taxonomy" id="2761500"/>
    <lineage>
        <taxon>Eukaryota</taxon>
        <taxon>Discoba</taxon>
        <taxon>Euglenozoa</taxon>
        <taxon>Kinetoplastea</taxon>
        <taxon>Metakinetoplastina</taxon>
        <taxon>Trypanosomatida</taxon>
        <taxon>Trypanosomatidae</taxon>
        <taxon>Leishmaniinae</taxon>
        <taxon>Porcisia</taxon>
    </lineage>
</organism>
<reference evidence="5 6" key="1">
    <citation type="submission" date="2021-02" db="EMBL/GenBank/DDBJ databases">
        <title>Porcisia hertigi Genome sequencing and assembly.</title>
        <authorList>
            <person name="Almutairi H."/>
            <person name="Gatherer D."/>
        </authorList>
    </citation>
    <scope>NUCLEOTIDE SEQUENCE [LARGE SCALE GENOMIC DNA]</scope>
    <source>
        <strain evidence="5 6">C119</strain>
    </source>
</reference>
<dbReference type="EMBL" id="JAFJZO010000034">
    <property type="protein sequence ID" value="KAG5493908.1"/>
    <property type="molecule type" value="Genomic_DNA"/>
</dbReference>
<accession>A0A836I5I1</accession>
<dbReference type="Gene3D" id="3.80.10.10">
    <property type="entry name" value="Ribonuclease Inhibitor"/>
    <property type="match status" value="2"/>
</dbReference>
<evidence type="ECO:0000256" key="3">
    <source>
        <dbReference type="ARBA" id="ARBA00022737"/>
    </source>
</evidence>
<dbReference type="GeneID" id="94287863"/>
<feature type="compositionally biased region" description="Low complexity" evidence="4">
    <location>
        <begin position="10"/>
        <end position="20"/>
    </location>
</feature>
<evidence type="ECO:0000313" key="6">
    <source>
        <dbReference type="Proteomes" id="UP000674318"/>
    </source>
</evidence>
<comment type="caution">
    <text evidence="5">The sequence shown here is derived from an EMBL/GenBank/DDBJ whole genome shotgun (WGS) entry which is preliminary data.</text>
</comment>
<evidence type="ECO:0000256" key="4">
    <source>
        <dbReference type="SAM" id="MobiDB-lite"/>
    </source>
</evidence>
<dbReference type="InterPro" id="IPR032675">
    <property type="entry name" value="LRR_dom_sf"/>
</dbReference>
<dbReference type="GO" id="GO:0005634">
    <property type="term" value="C:nucleus"/>
    <property type="evidence" value="ECO:0007669"/>
    <property type="project" value="TreeGrafter"/>
</dbReference>
<dbReference type="GO" id="GO:0006913">
    <property type="term" value="P:nucleocytoplasmic transport"/>
    <property type="evidence" value="ECO:0007669"/>
    <property type="project" value="TreeGrafter"/>
</dbReference>
<dbReference type="InterPro" id="IPR027038">
    <property type="entry name" value="RanGap"/>
</dbReference>
<protein>
    <submittedName>
        <fullName evidence="5">Uncharacterized protein</fullName>
    </submittedName>
</protein>
<keyword evidence="6" id="KW-1185">Reference proteome</keyword>
<dbReference type="KEGG" id="phet:94287863"/>
<dbReference type="OrthoDB" id="120976at2759"/>
<dbReference type="GO" id="GO:0031267">
    <property type="term" value="F:small GTPase binding"/>
    <property type="evidence" value="ECO:0007669"/>
    <property type="project" value="TreeGrafter"/>
</dbReference>
<dbReference type="AlphaFoldDB" id="A0A836I5I1"/>
<feature type="region of interest" description="Disordered" evidence="4">
    <location>
        <begin position="1"/>
        <end position="34"/>
    </location>
</feature>
<name>A0A836I5I1_9TRYP</name>
<keyword evidence="3" id="KW-0677">Repeat</keyword>
<dbReference type="PANTHER" id="PTHR24113:SF12">
    <property type="entry name" value="RAN GTPASE-ACTIVATING PROTEIN 1"/>
    <property type="match status" value="1"/>
</dbReference>
<keyword evidence="1" id="KW-0343">GTPase activation</keyword>
<keyword evidence="2" id="KW-0433">Leucine-rich repeat</keyword>
<dbReference type="PANTHER" id="PTHR24113">
    <property type="entry name" value="RAN GTPASE-ACTIVATING PROTEIN 1"/>
    <property type="match status" value="1"/>
</dbReference>
<dbReference type="SUPFAM" id="SSF52047">
    <property type="entry name" value="RNI-like"/>
    <property type="match status" value="1"/>
</dbReference>
<feature type="compositionally biased region" description="Polar residues" evidence="4">
    <location>
        <begin position="610"/>
        <end position="619"/>
    </location>
</feature>
<gene>
    <name evidence="5" type="ORF">JKF63_01740</name>
</gene>
<dbReference type="GO" id="GO:0048471">
    <property type="term" value="C:perinuclear region of cytoplasm"/>
    <property type="evidence" value="ECO:0007669"/>
    <property type="project" value="TreeGrafter"/>
</dbReference>
<proteinExistence type="predicted"/>
<evidence type="ECO:0000256" key="2">
    <source>
        <dbReference type="ARBA" id="ARBA00022614"/>
    </source>
</evidence>
<sequence length="761" mass="81481">MGACCARGESLSSTPSKSSSPGVQGKKRNTAKMIPDLPNKSVVKTATAEEMRARARRQAMQALVGSIRAGEPTIPTMKWRRQYIKTPGIGPATVSVIANHIQGLPMVLPSPKLTDAPRPGMRPLHRIRTLDIRALHAGDDGFVEMMSALLDDTLIEKAIFSGNDITDDGIRGIISRISSYKGIPAVDDDTSATGTASTAAGNGLQRCLPCKLKHLVLTDNTITSDGIASFSAIAPFFAHLEQLEVGRGQSGGGGDVDDVRDTLSTKNIATIAAYIQRSTKLETFLYKGNGNYYARNGFTPDGLVTFVDATVGDSSLKELYLHDCFTTKSDMVGPVTMQAPRGSKAASTDEFGDPWAPEVLQRPMQSLSRALTAVSSNLNTLSLRFPLSDDAVQILCTGIAQAPKLLNLSLRDCDLSSRALSLIGDALRKNKALCFLDVSYQSYAIAHPALLEELRSSSKRKMSLIPTVGYLAAEAMRQDLRSGNPEILSCEEREHALLPIIRSLHTNRTLSRLVMLGLDISTDDLEELCACIERSDNHTLAQVWYTRAGNDALDMKLEDLLVSNRKRSADGRSAACGGALGHSSVCSTPRSVGLKASRPSSRLLPDASVCSDSSDSQAKPTAELDSNEHPRTTSASDGPLHISLPTRLHLPQKGNTLIKSEGRGMKNGMTSDSPSPPTNMQPVAKTGLAETNSSASASQVMVSMISNGIGASAEQLVAMQHLNSVDESLFTPRSADMEDDACTIAYSSHTNRWGGRGLNMQ</sequence>
<feature type="region of interest" description="Disordered" evidence="4">
    <location>
        <begin position="584"/>
        <end position="684"/>
    </location>
</feature>
<dbReference type="GO" id="GO:0005096">
    <property type="term" value="F:GTPase activator activity"/>
    <property type="evidence" value="ECO:0007669"/>
    <property type="project" value="UniProtKB-KW"/>
</dbReference>
<evidence type="ECO:0000256" key="1">
    <source>
        <dbReference type="ARBA" id="ARBA00022468"/>
    </source>
</evidence>
<dbReference type="Proteomes" id="UP000674318">
    <property type="component" value="Unassembled WGS sequence"/>
</dbReference>